<keyword evidence="7" id="KW-1185">Reference proteome</keyword>
<dbReference type="CDD" id="cd12148">
    <property type="entry name" value="fungal_TF_MHR"/>
    <property type="match status" value="1"/>
</dbReference>
<protein>
    <recommendedName>
        <fullName evidence="5">GH16 domain-containing protein</fullName>
    </recommendedName>
</protein>
<feature type="compositionally biased region" description="Polar residues" evidence="3">
    <location>
        <begin position="38"/>
        <end position="48"/>
    </location>
</feature>
<feature type="region of interest" description="Disordered" evidence="3">
    <location>
        <begin position="576"/>
        <end position="614"/>
    </location>
</feature>
<dbReference type="SMART" id="SM00906">
    <property type="entry name" value="Fungal_trans"/>
    <property type="match status" value="1"/>
</dbReference>
<dbReference type="RefSeq" id="XP_069227448.1">
    <property type="nucleotide sequence ID" value="XM_069375298.1"/>
</dbReference>
<dbReference type="GO" id="GO:0006351">
    <property type="term" value="P:DNA-templated transcription"/>
    <property type="evidence" value="ECO:0007669"/>
    <property type="project" value="InterPro"/>
</dbReference>
<reference evidence="6 7" key="1">
    <citation type="journal article" date="2020" name="Microbiol. Resour. Announc.">
        <title>Draft Genome Sequence of a Cladosporium Species Isolated from the Mesophotic Ascidian Didemnum maculosum.</title>
        <authorList>
            <person name="Gioti A."/>
            <person name="Siaperas R."/>
            <person name="Nikolaivits E."/>
            <person name="Le Goff G."/>
            <person name="Ouazzani J."/>
            <person name="Kotoulas G."/>
            <person name="Topakas E."/>
        </authorList>
    </citation>
    <scope>NUCLEOTIDE SEQUENCE [LARGE SCALE GENOMIC DNA]</scope>
    <source>
        <strain evidence="6 7">TM138-S3</strain>
    </source>
</reference>
<dbReference type="SUPFAM" id="SSF49899">
    <property type="entry name" value="Concanavalin A-like lectins/glucanases"/>
    <property type="match status" value="1"/>
</dbReference>
<dbReference type="InterPro" id="IPR013320">
    <property type="entry name" value="ConA-like_dom_sf"/>
</dbReference>
<comment type="subcellular location">
    <subcellularLocation>
        <location evidence="1">Nucleus</location>
    </subcellularLocation>
</comment>
<evidence type="ECO:0000256" key="1">
    <source>
        <dbReference type="ARBA" id="ARBA00004123"/>
    </source>
</evidence>
<dbReference type="InterPro" id="IPR000757">
    <property type="entry name" value="Beta-glucanase-like"/>
</dbReference>
<feature type="transmembrane region" description="Helical" evidence="4">
    <location>
        <begin position="91"/>
        <end position="115"/>
    </location>
</feature>
<organism evidence="6 7">
    <name type="scientific">Cladosporium halotolerans</name>
    <dbReference type="NCBI Taxonomy" id="1052096"/>
    <lineage>
        <taxon>Eukaryota</taxon>
        <taxon>Fungi</taxon>
        <taxon>Dikarya</taxon>
        <taxon>Ascomycota</taxon>
        <taxon>Pezizomycotina</taxon>
        <taxon>Dothideomycetes</taxon>
        <taxon>Dothideomycetidae</taxon>
        <taxon>Cladosporiales</taxon>
        <taxon>Cladosporiaceae</taxon>
        <taxon>Cladosporium</taxon>
    </lineage>
</organism>
<feature type="compositionally biased region" description="Polar residues" evidence="3">
    <location>
        <begin position="481"/>
        <end position="506"/>
    </location>
</feature>
<evidence type="ECO:0000256" key="2">
    <source>
        <dbReference type="ARBA" id="ARBA00023242"/>
    </source>
</evidence>
<gene>
    <name evidence="6" type="ORF">WHR41_06693</name>
</gene>
<feature type="compositionally biased region" description="Acidic residues" evidence="3">
    <location>
        <begin position="580"/>
        <end position="595"/>
    </location>
</feature>
<dbReference type="PROSITE" id="PS51762">
    <property type="entry name" value="GH16_2"/>
    <property type="match status" value="1"/>
</dbReference>
<dbReference type="EMBL" id="JAAQHG020000027">
    <property type="protein sequence ID" value="KAL1584342.1"/>
    <property type="molecule type" value="Genomic_DNA"/>
</dbReference>
<feature type="compositionally biased region" description="Polar residues" evidence="3">
    <location>
        <begin position="1126"/>
        <end position="1141"/>
    </location>
</feature>
<keyword evidence="4" id="KW-1133">Transmembrane helix</keyword>
<dbReference type="Proteomes" id="UP000803884">
    <property type="component" value="Unassembled WGS sequence"/>
</dbReference>
<dbReference type="GO" id="GO:0004553">
    <property type="term" value="F:hydrolase activity, hydrolyzing O-glycosyl compounds"/>
    <property type="evidence" value="ECO:0007669"/>
    <property type="project" value="InterPro"/>
</dbReference>
<feature type="domain" description="GH16" evidence="5">
    <location>
        <begin position="129"/>
        <end position="455"/>
    </location>
</feature>
<keyword evidence="4" id="KW-0812">Transmembrane</keyword>
<dbReference type="Pfam" id="PF00722">
    <property type="entry name" value="Glyco_hydro_16"/>
    <property type="match status" value="1"/>
</dbReference>
<evidence type="ECO:0000259" key="5">
    <source>
        <dbReference type="PROSITE" id="PS51762"/>
    </source>
</evidence>
<proteinExistence type="predicted"/>
<accession>A0AB34KJT7</accession>
<comment type="caution">
    <text evidence="6">The sequence shown here is derived from an EMBL/GenBank/DDBJ whole genome shotgun (WGS) entry which is preliminary data.</text>
</comment>
<evidence type="ECO:0000256" key="3">
    <source>
        <dbReference type="SAM" id="MobiDB-lite"/>
    </source>
</evidence>
<dbReference type="GeneID" id="96008136"/>
<feature type="region of interest" description="Disordered" evidence="3">
    <location>
        <begin position="1102"/>
        <end position="1190"/>
    </location>
</feature>
<keyword evidence="2" id="KW-0539">Nucleus</keyword>
<dbReference type="PANTHER" id="PTHR31001">
    <property type="entry name" value="UNCHARACTERIZED TRANSCRIPTIONAL REGULATORY PROTEIN"/>
    <property type="match status" value="1"/>
</dbReference>
<evidence type="ECO:0000313" key="6">
    <source>
        <dbReference type="EMBL" id="KAL1584342.1"/>
    </source>
</evidence>
<feature type="region of interest" description="Disordered" evidence="3">
    <location>
        <begin position="481"/>
        <end position="548"/>
    </location>
</feature>
<dbReference type="Pfam" id="PF04082">
    <property type="entry name" value="Fungal_trans"/>
    <property type="match status" value="1"/>
</dbReference>
<feature type="region of interest" description="Disordered" evidence="3">
    <location>
        <begin position="1"/>
        <end position="48"/>
    </location>
</feature>
<sequence>MESRQQDMPAGIELTPRSGTPKKTVIERSSKANPFDTPYNTSPNTASGSKYASTVALQQNVAPPTYFKSRRIKKGEQERPWLNRKDPRERWVWIIPTFGIVLGLGLMALQIWLGLQRISKHTYCSVLDEDWVRGFDERIWTKEVEVGGFGNGQFEQTTNTEENAFVRDGLLHIKPTLQDPKLIENNNILNLTNQGICSSDMWYDCVAVTNTTNGTIVNPVKSARITTKSRPIKFGRVEVVAQLPEGDWLWPAIWMLPVTDTYGPWPASGEIDILEARGNNYSYPQGGNNIASSALHWGPDADADAWWLNNNKRAALHTTYSTDFHTFGLEWTERYIFSWIDGRLAQVMYVNFNRPFWKKGRFPVGSANGTRYVDPWSQTGRFSTPFDQDFYLVLNVAVGGTNGWFEDGVANKPWVDASPTAKKDFWNAQKIWLPTWEERGEMLVKSVKIWQQQGYNGFKSKPANVKGRIRQLESLVVDLMNQQKSAQTRSESNSTPIDHTSESSSSDADRRGPFTEPTPPSDHDTGPQYSNGSQEAASPESGVEKPFGHMSISKDEISYHGASHWQTILNSISDLKNELGDDEGTEDQATGEEPSETGGSSWQGISGHPPQQHSFTELGLLVGSPAFTTKEDLIKGMPEKRVADRLLSLWFNSPDPLKPAIHAPTFQDEYKQYWKDPQRAPVMWLGLTFGILSLAESFMLRDIDPNSAPAKACLARVNKLHSMAASAAILADYTTPKKYTLECLMFYTAGIRSNDGFMKVWLMIGLILRLSLRMGYHRDPKFYPNISPFEGEMRRRVWTGISMLDILISFQLGLPSMVRTITTDTEPPRNLLDRDFNTSTTVLPPGRGIDELTPSSYTRTKVCIVRIFGQAADLGHSTTPVKHEDVMRLDDELASACAAMPSLLKMPDMSELVTDPPEQLMCRINLALLILKTRIILHRNFMLVPFFQLTDDEQARGVGTSKMICTESALSVLNLHHAIHAESQPGGKLYTVKWYMGSISTHDFLLAAMVMCLSLSTQMSEDDELRSIGNQFMCPRQVAMIEALEKSEKIWNSENSKSRVGPSLASSADECTVSDMSTSVEKAGKAMSVMLDRVKKHFKGRMVSGSETTCGSAAPLPKFPRRSEQQDNSTTPFYGIVSNTPWADYMPEQPTSQSKGIGAPAGAGLEPNPLTQANPPFPPTPNLQLDFSTIGDMIDGPMPLDWEVWDDQILQQNAQQGNQANFADQSLDDVNASGGGQRFVAGNAIYANGTGPLVQDDLVGGQFTWQDLQDVDLDIRDYESGGLWGEVPIWKP</sequence>
<dbReference type="PANTHER" id="PTHR31001:SF49">
    <property type="entry name" value="ZN(II)2CYS6 TRANSCRIPTION FACTOR (EUROFUNG)"/>
    <property type="match status" value="1"/>
</dbReference>
<feature type="compositionally biased region" description="Polar residues" evidence="3">
    <location>
        <begin position="527"/>
        <end position="536"/>
    </location>
</feature>
<evidence type="ECO:0000313" key="7">
    <source>
        <dbReference type="Proteomes" id="UP000803884"/>
    </source>
</evidence>
<evidence type="ECO:0000256" key="4">
    <source>
        <dbReference type="SAM" id="Phobius"/>
    </source>
</evidence>
<dbReference type="GO" id="GO:0005975">
    <property type="term" value="P:carbohydrate metabolic process"/>
    <property type="evidence" value="ECO:0007669"/>
    <property type="project" value="InterPro"/>
</dbReference>
<keyword evidence="4" id="KW-0472">Membrane</keyword>
<name>A0AB34KJT7_9PEZI</name>
<feature type="compositionally biased region" description="Polar residues" evidence="3">
    <location>
        <begin position="597"/>
        <end position="614"/>
    </location>
</feature>
<dbReference type="GO" id="GO:0008270">
    <property type="term" value="F:zinc ion binding"/>
    <property type="evidence" value="ECO:0007669"/>
    <property type="project" value="InterPro"/>
</dbReference>
<dbReference type="InterPro" id="IPR050613">
    <property type="entry name" value="Sec_Metabolite_Reg"/>
</dbReference>
<dbReference type="Gene3D" id="2.60.120.200">
    <property type="match status" value="1"/>
</dbReference>
<dbReference type="GO" id="GO:0005634">
    <property type="term" value="C:nucleus"/>
    <property type="evidence" value="ECO:0007669"/>
    <property type="project" value="UniProtKB-SubCell"/>
</dbReference>
<dbReference type="GO" id="GO:0003677">
    <property type="term" value="F:DNA binding"/>
    <property type="evidence" value="ECO:0007669"/>
    <property type="project" value="InterPro"/>
</dbReference>
<dbReference type="InterPro" id="IPR007219">
    <property type="entry name" value="XnlR_reg_dom"/>
</dbReference>